<reference evidence="2" key="1">
    <citation type="journal article" date="2013" name="Lancet">
        <title>First case of E anophelis outbreak in an intensive-care unit.</title>
        <authorList>
            <person name="Teo J."/>
            <person name="Tan S.Y."/>
            <person name="Tay M."/>
            <person name="Ding Y."/>
            <person name="Kjelleberg S."/>
            <person name="Givskov M."/>
            <person name="Lin R.T."/>
            <person name="Yang L."/>
        </authorList>
    </citation>
    <scope>NUCLEOTIDE SEQUENCE [LARGE SCALE GENOMIC DNA]</scope>
    <source>
        <strain evidence="2">NUHP1</strain>
    </source>
</reference>
<evidence type="ECO:0000313" key="3">
    <source>
        <dbReference type="Proteomes" id="UP000028933"/>
    </source>
</evidence>
<dbReference type="AlphaFoldDB" id="A0A077EEX8"/>
<sequence length="253" mass="28379">MKKFISYLLIFLSIFSFAQKSDNALQGYYGIKGNGGLYGSFNFDGNGKVLIGDMAHGDYFTRNDSLIIYPDKDIFIFKIKGKELHGISTWVENEVWKFNKDSISVNNRKNPELSQKKAELLAEYYDKKKNQGDLAALFDPDFSSFNTKLCDKGLAKSCLDLFGAKMLEVTPGLLTGKDLSKQNIQPHPELLALAQKIIDMGEPEGHTALGSYLYAIGRTEEGEKEWNKAIEKGSRKAFQGKALMEFSKGLEEK</sequence>
<evidence type="ECO:0000313" key="2">
    <source>
        <dbReference type="EMBL" id="AIL44015.1"/>
    </source>
</evidence>
<keyword evidence="1" id="KW-0732">Signal</keyword>
<dbReference type="STRING" id="1338011.BD94_0240"/>
<dbReference type="EMBL" id="CP007547">
    <property type="protein sequence ID" value="AIL44015.1"/>
    <property type="molecule type" value="Genomic_DNA"/>
</dbReference>
<reference evidence="2" key="2">
    <citation type="journal article" date="2015" name="Genome Biol. Evol.">
        <title>Complete Genome Sequence and Transcriptomic Analysis of the Novel Pathogen Elizabethkingia anophelis in Response to Oxidative Stress.</title>
        <authorList>
            <person name="Li Y."/>
            <person name="Liu Y."/>
            <person name="Chew S.C."/>
            <person name="Tay M."/>
            <person name="Salido M.M."/>
            <person name="Teo J."/>
            <person name="Lauro F.M."/>
            <person name="Givskov M."/>
            <person name="Yang L."/>
        </authorList>
    </citation>
    <scope>NUCLEOTIDE SEQUENCE</scope>
    <source>
        <strain evidence="2">NUHP1</strain>
    </source>
</reference>
<gene>
    <name evidence="2" type="ORF">BD94_0240</name>
</gene>
<dbReference type="eggNOG" id="ENOG5032GXJ">
    <property type="taxonomic scope" value="Bacteria"/>
</dbReference>
<evidence type="ECO:0000256" key="1">
    <source>
        <dbReference type="SAM" id="SignalP"/>
    </source>
</evidence>
<protein>
    <submittedName>
        <fullName evidence="2">Uncharacterized protein</fullName>
    </submittedName>
</protein>
<proteinExistence type="predicted"/>
<accession>A0A077EEX8</accession>
<organism evidence="2 3">
    <name type="scientific">Elizabethkingia anophelis NUHP1</name>
    <dbReference type="NCBI Taxonomy" id="1338011"/>
    <lineage>
        <taxon>Bacteria</taxon>
        <taxon>Pseudomonadati</taxon>
        <taxon>Bacteroidota</taxon>
        <taxon>Flavobacteriia</taxon>
        <taxon>Flavobacteriales</taxon>
        <taxon>Weeksellaceae</taxon>
        <taxon>Elizabethkingia</taxon>
    </lineage>
</organism>
<dbReference type="Proteomes" id="UP000028933">
    <property type="component" value="Chromosome"/>
</dbReference>
<name>A0A077EEX8_9FLAO</name>
<dbReference type="RefSeq" id="WP_024564798.1">
    <property type="nucleotide sequence ID" value="NZ_CP007547.1"/>
</dbReference>
<dbReference type="KEGG" id="eao:BD94_0240"/>
<dbReference type="HOGENOM" id="CLU_949383_0_0_10"/>
<feature type="signal peptide" evidence="1">
    <location>
        <begin position="1"/>
        <end position="18"/>
    </location>
</feature>
<feature type="chain" id="PRO_5001717652" evidence="1">
    <location>
        <begin position="19"/>
        <end position="253"/>
    </location>
</feature>